<evidence type="ECO:0000313" key="11">
    <source>
        <dbReference type="EMBL" id="OWK36423.1"/>
    </source>
</evidence>
<sequence>MLGVLALAVSGSGTAQKPAAADAKAEYTTTVRPLVQKYCAACHSAKVQKGDLDLERFTSLDLIRKDLKPWQHVIEQLEAGEMPPKEKPQPTADERKRIVAWARGFLDAEARARAGDPGDVPLRRLSNTEYDCTIRDLTGVDLRPTREFPADGAAGEGFTNAAEALSDVSPTLLTKYLNAAKDTADHAVLLPDGFRFSPSKNRRDWTDESTARLRQFYAPYAEGEGRLQVRPYLAAAVRHRDALLAGTTTPAAVAAREKLNAKYFGTLWQTLTHKTPSYPLDAIRARWRTAGDKDVAALADAVAGWQTGLWQAVKVGSYVHSTPNGLAESTSRQVALDPPAAASVPLRVSIKPVPGQPDVTLYLAASEAAPAGPGHVVWQRPRFEGGGKSPLLLRDYAQYGPAFEVDYPSAFIGSAKYLAAVVEVANDRKLSPDDLARKYGLDALFLKQWIKVLAVEPVKNGEPKMIAAVPLELLEEKTARNPARPAVNGWHKRGSNHPIVIANASGKVEQVPGRMAPHGVAVHPSPDEVAAVVWKSPVAGGVRVTARIAHADPTCGNGVAWRLERRRAGSAVVLGEGVIELGQEAKPPAKTLVVEKGDQIVLAVDARDGNHSCDLTEVAFTVTEENPAGRAWHLAADVADSVQAGNPHADKYGNADTWSFARGPSKRGSSGLAPPVPPNSVLGRWRQAAADPNGRTEAAKLAGQVEALLSGPRPTKENDPDRALYDKLVAGNGSLFAGVDVARLAKPRPKGGAYGLPTSRFGGPSADEASLAAGSNEVVAVRLPAALFAGRVFVVDGRLGGPPGDRVVHVRALTAPPKSGGAEGGDTPVLASPDGGAYKRLLQGHDDFRRVFPRFLCYPPVVPSDEVISLKMFHREDEPLARLFLDADARRQLDRLWAEHRFISRQAVAENNYLPTFTGFVTQDQSKELLAFFEGIRPAFKKRADELLADEAAAIPKQLDVLLAFAGQAYRRPAQDKEKADLLALYKAIRGKGAGHEEAFRGVLARVLVAPAFLFRIERAPAGKTPVAVNDWELASRLSYFLWSSAPDDELRSHAAAGRLHEPDVLAAQVRRMLTDDRLRALATEFGTQWIHVRGFDDLKEKNEKLFPTFDADLRKAIYEESILFFQDLFRADRAVTQVLDADYTFLNEKLAKHYGIPGVTGPQWRRVEGVRKYGRGGVLGLASVQTKEAGASRSSPVLRGNWVVETLLGEKLPRPPANVPRLPEEEGDGGLTMRQQVERHAKDAACATCHVRIDPFGFALEKYDPIGRLREKDLGGLAIDTKAKLRDGTEFDGIDGLRTYLLTKKKDVVVRLFCKRLLGYALGRAVALSDETLLDEMVIALNKHGGRVSAVVDAVVRSPQFRMVRGSEFEE</sequence>
<reference evidence="12" key="1">
    <citation type="submission" date="2017-06" db="EMBL/GenBank/DDBJ databases">
        <title>Genome analysis of Fimbriiglobus ruber SP5, the first member of the order Planctomycetales with confirmed chitinolytic capability.</title>
        <authorList>
            <person name="Ravin N.V."/>
            <person name="Rakitin A.L."/>
            <person name="Ivanova A.A."/>
            <person name="Beletsky A.V."/>
            <person name="Kulichevskaya I.S."/>
            <person name="Mardanov A.V."/>
            <person name="Dedysh S.N."/>
        </authorList>
    </citation>
    <scope>NUCLEOTIDE SEQUENCE [LARGE SCALE GENOMIC DNA]</scope>
    <source>
        <strain evidence="12">SP5</strain>
    </source>
</reference>
<evidence type="ECO:0000259" key="8">
    <source>
        <dbReference type="Pfam" id="PF07631"/>
    </source>
</evidence>
<dbReference type="Proteomes" id="UP000214646">
    <property type="component" value="Unassembled WGS sequence"/>
</dbReference>
<feature type="domain" description="Cytochrome c" evidence="10">
    <location>
        <begin position="32"/>
        <end position="101"/>
    </location>
</feature>
<accession>A0A225D617</accession>
<dbReference type="Pfam" id="PF07626">
    <property type="entry name" value="PSD3"/>
    <property type="match status" value="1"/>
</dbReference>
<protein>
    <recommendedName>
        <fullName evidence="13">Cytochrome c domain-containing protein</fullName>
    </recommendedName>
</protein>
<evidence type="ECO:0000256" key="1">
    <source>
        <dbReference type="ARBA" id="ARBA00022617"/>
    </source>
</evidence>
<feature type="domain" description="DUF1595" evidence="9">
    <location>
        <begin position="961"/>
        <end position="1018"/>
    </location>
</feature>
<evidence type="ECO:0000256" key="4">
    <source>
        <dbReference type="SAM" id="MobiDB-lite"/>
    </source>
</evidence>
<evidence type="ECO:0008006" key="13">
    <source>
        <dbReference type="Google" id="ProtNLM"/>
    </source>
</evidence>
<dbReference type="EMBL" id="NIDE01000017">
    <property type="protein sequence ID" value="OWK36423.1"/>
    <property type="molecule type" value="Genomic_DNA"/>
</dbReference>
<dbReference type="InterPro" id="IPR009056">
    <property type="entry name" value="Cyt_c-like_dom"/>
</dbReference>
<dbReference type="Pfam" id="PF07624">
    <property type="entry name" value="PSD2"/>
    <property type="match status" value="1"/>
</dbReference>
<dbReference type="GO" id="GO:0046872">
    <property type="term" value="F:metal ion binding"/>
    <property type="evidence" value="ECO:0007669"/>
    <property type="project" value="UniProtKB-KW"/>
</dbReference>
<evidence type="ECO:0000256" key="2">
    <source>
        <dbReference type="ARBA" id="ARBA00022723"/>
    </source>
</evidence>
<dbReference type="InterPro" id="IPR036909">
    <property type="entry name" value="Cyt_c-like_dom_sf"/>
</dbReference>
<evidence type="ECO:0000259" key="10">
    <source>
        <dbReference type="Pfam" id="PF13442"/>
    </source>
</evidence>
<dbReference type="InterPro" id="IPR011478">
    <property type="entry name" value="DUF1585"/>
</dbReference>
<dbReference type="Pfam" id="PF13442">
    <property type="entry name" value="Cytochrome_CBB3"/>
    <property type="match status" value="1"/>
</dbReference>
<feature type="domain" description="DUF1588" evidence="7">
    <location>
        <begin position="1176"/>
        <end position="1274"/>
    </location>
</feature>
<gene>
    <name evidence="11" type="ORF">FRUB_08986</name>
</gene>
<dbReference type="Pfam" id="PF07637">
    <property type="entry name" value="PSD5"/>
    <property type="match status" value="1"/>
</dbReference>
<evidence type="ECO:0000259" key="7">
    <source>
        <dbReference type="Pfam" id="PF07627"/>
    </source>
</evidence>
<evidence type="ECO:0000313" key="12">
    <source>
        <dbReference type="Proteomes" id="UP000214646"/>
    </source>
</evidence>
<dbReference type="GO" id="GO:0020037">
    <property type="term" value="F:heme binding"/>
    <property type="evidence" value="ECO:0007669"/>
    <property type="project" value="InterPro"/>
</dbReference>
<name>A0A225D617_9BACT</name>
<comment type="caution">
    <text evidence="11">The sequence shown here is derived from an EMBL/GenBank/DDBJ whole genome shotgun (WGS) entry which is preliminary data.</text>
</comment>
<keyword evidence="3" id="KW-0408">Iron</keyword>
<evidence type="ECO:0000256" key="3">
    <source>
        <dbReference type="ARBA" id="ARBA00023004"/>
    </source>
</evidence>
<proteinExistence type="predicted"/>
<feature type="region of interest" description="Disordered" evidence="4">
    <location>
        <begin position="645"/>
        <end position="682"/>
    </location>
</feature>
<dbReference type="InterPro" id="IPR013043">
    <property type="entry name" value="DUF1595"/>
</dbReference>
<keyword evidence="12" id="KW-1185">Reference proteome</keyword>
<organism evidence="11 12">
    <name type="scientific">Fimbriiglobus ruber</name>
    <dbReference type="NCBI Taxonomy" id="1908690"/>
    <lineage>
        <taxon>Bacteria</taxon>
        <taxon>Pseudomonadati</taxon>
        <taxon>Planctomycetota</taxon>
        <taxon>Planctomycetia</taxon>
        <taxon>Gemmatales</taxon>
        <taxon>Gemmataceae</taxon>
        <taxon>Fimbriiglobus</taxon>
    </lineage>
</organism>
<dbReference type="Pfam" id="PF07627">
    <property type="entry name" value="PSCyt3"/>
    <property type="match status" value="1"/>
</dbReference>
<dbReference type="InterPro" id="IPR013042">
    <property type="entry name" value="DUF1592"/>
</dbReference>
<dbReference type="InterPro" id="IPR013039">
    <property type="entry name" value="DUF1588"/>
</dbReference>
<feature type="domain" description="DUF1585" evidence="5">
    <location>
        <begin position="1288"/>
        <end position="1362"/>
    </location>
</feature>
<keyword evidence="1" id="KW-0349">Heme</keyword>
<evidence type="ECO:0000259" key="5">
    <source>
        <dbReference type="Pfam" id="PF07624"/>
    </source>
</evidence>
<feature type="domain" description="DUF1592" evidence="8">
    <location>
        <begin position="1030"/>
        <end position="1157"/>
    </location>
</feature>
<keyword evidence="2" id="KW-0479">Metal-binding</keyword>
<dbReference type="SUPFAM" id="SSF46626">
    <property type="entry name" value="Cytochrome c"/>
    <property type="match status" value="1"/>
</dbReference>
<evidence type="ECO:0000259" key="6">
    <source>
        <dbReference type="Pfam" id="PF07626"/>
    </source>
</evidence>
<feature type="domain" description="DUF1587" evidence="6">
    <location>
        <begin position="123"/>
        <end position="188"/>
    </location>
</feature>
<evidence type="ECO:0000259" key="9">
    <source>
        <dbReference type="Pfam" id="PF07637"/>
    </source>
</evidence>
<dbReference type="InterPro" id="IPR013036">
    <property type="entry name" value="DUF1587"/>
</dbReference>
<dbReference type="GO" id="GO:0009055">
    <property type="term" value="F:electron transfer activity"/>
    <property type="evidence" value="ECO:0007669"/>
    <property type="project" value="InterPro"/>
</dbReference>
<dbReference type="Pfam" id="PF07631">
    <property type="entry name" value="PSD4"/>
    <property type="match status" value="1"/>
</dbReference>